<sequence>MVLYKGTVRVDNHLMKLMEQDGYDEFDWWTDQPSTLLRFGQGVIVILTGVAYGPVAVEIHVLTSSPPLELDRWEDVAEGDLTTEAGELMVSGMDSINTIPGGNAGVTPKGPAHHRVRVHANGRDIMFDEGIFDDDPPVENYLIQIWPATGTGSRIALKDSTGR</sequence>
<dbReference type="Proteomes" id="UP001609175">
    <property type="component" value="Unassembled WGS sequence"/>
</dbReference>
<evidence type="ECO:0000313" key="5">
    <source>
        <dbReference type="Proteomes" id="UP001609176"/>
    </source>
</evidence>
<evidence type="ECO:0000313" key="2">
    <source>
        <dbReference type="EMBL" id="MFH5231482.1"/>
    </source>
</evidence>
<evidence type="ECO:0000313" key="4">
    <source>
        <dbReference type="Proteomes" id="UP001609175"/>
    </source>
</evidence>
<reference evidence="4 5" key="1">
    <citation type="submission" date="2024-10" db="EMBL/GenBank/DDBJ databases">
        <authorList>
            <person name="Riesco R."/>
        </authorList>
    </citation>
    <scope>NUCLEOTIDE SEQUENCE [LARGE SCALE GENOMIC DNA]</scope>
    <source>
        <strain evidence="3 5">NCIMB 15448</strain>
        <strain evidence="1 4">NCIMB 15449</strain>
        <strain evidence="2 6">NCIMB 15450</strain>
    </source>
</reference>
<dbReference type="Proteomes" id="UP001609176">
    <property type="component" value="Unassembled WGS sequence"/>
</dbReference>
<gene>
    <name evidence="3" type="ORF">ACHIPV_29690</name>
    <name evidence="1" type="ORF">ACHIPZ_24920</name>
    <name evidence="2" type="ORF">ACHIRB_23355</name>
</gene>
<dbReference type="EMBL" id="JBIMSN010000113">
    <property type="protein sequence ID" value="MFH5231482.1"/>
    <property type="molecule type" value="Genomic_DNA"/>
</dbReference>
<protein>
    <submittedName>
        <fullName evidence="2">Uncharacterized protein</fullName>
    </submittedName>
</protein>
<dbReference type="EMBL" id="JBIMSO010000113">
    <property type="protein sequence ID" value="MFH5211419.1"/>
    <property type="molecule type" value="Genomic_DNA"/>
</dbReference>
<comment type="caution">
    <text evidence="2">The sequence shown here is derived from an EMBL/GenBank/DDBJ whole genome shotgun (WGS) entry which is preliminary data.</text>
</comment>
<proteinExistence type="predicted"/>
<keyword evidence="6" id="KW-1185">Reference proteome</keyword>
<evidence type="ECO:0000313" key="1">
    <source>
        <dbReference type="EMBL" id="MFH5211419.1"/>
    </source>
</evidence>
<dbReference type="Proteomes" id="UP001609219">
    <property type="component" value="Unassembled WGS sequence"/>
</dbReference>
<name>A0ABW7KCJ5_9NOCA</name>
<accession>A0ABW7KCJ5</accession>
<dbReference type="EMBL" id="JBIMSP010000122">
    <property type="protein sequence ID" value="MFH5246003.1"/>
    <property type="molecule type" value="Genomic_DNA"/>
</dbReference>
<dbReference type="RefSeq" id="WP_395117883.1">
    <property type="nucleotide sequence ID" value="NZ_JBIMSN010000113.1"/>
</dbReference>
<evidence type="ECO:0000313" key="6">
    <source>
        <dbReference type="Proteomes" id="UP001609219"/>
    </source>
</evidence>
<organism evidence="2 6">
    <name type="scientific">Antrihabitans spumae</name>
    <dbReference type="NCBI Taxonomy" id="3373370"/>
    <lineage>
        <taxon>Bacteria</taxon>
        <taxon>Bacillati</taxon>
        <taxon>Actinomycetota</taxon>
        <taxon>Actinomycetes</taxon>
        <taxon>Mycobacteriales</taxon>
        <taxon>Nocardiaceae</taxon>
        <taxon>Antrihabitans</taxon>
    </lineage>
</organism>
<evidence type="ECO:0000313" key="3">
    <source>
        <dbReference type="EMBL" id="MFH5246003.1"/>
    </source>
</evidence>